<comment type="caution">
    <text evidence="2">The sequence shown here is derived from an EMBL/GenBank/DDBJ whole genome shotgun (WGS) entry which is preliminary data.</text>
</comment>
<keyword evidence="1" id="KW-0812">Transmembrane</keyword>
<protein>
    <submittedName>
        <fullName evidence="2">DUF2335 domain-containing protein</fullName>
    </submittedName>
</protein>
<evidence type="ECO:0000256" key="1">
    <source>
        <dbReference type="SAM" id="Phobius"/>
    </source>
</evidence>
<gene>
    <name evidence="2" type="ORF">PQG89_01145</name>
</gene>
<sequence>MGKQELKRKETAVVSPNGEGKQYEQTLTVDDTCLPSAEELTAYQAIDPNIVTFLMDVSKKEQEHRHKMERDKLRVVDKNERRVFRVNWWGMFFAFLSIVVLVGLSGYALYLDKPWFAGILGAGTFVSIVSIFVKNDKTDSTKK</sequence>
<dbReference type="AlphaFoldDB" id="A0AAW6I3C1"/>
<feature type="transmembrane region" description="Helical" evidence="1">
    <location>
        <begin position="88"/>
        <end position="109"/>
    </location>
</feature>
<proteinExistence type="predicted"/>
<dbReference type="InterPro" id="IPR019284">
    <property type="entry name" value="RP532"/>
</dbReference>
<evidence type="ECO:0000313" key="3">
    <source>
        <dbReference type="Proteomes" id="UP001213646"/>
    </source>
</evidence>
<accession>A0AAW6I3C1</accession>
<feature type="transmembrane region" description="Helical" evidence="1">
    <location>
        <begin position="115"/>
        <end position="133"/>
    </location>
</feature>
<dbReference type="EMBL" id="JAQPYX010000007">
    <property type="protein sequence ID" value="MDC7148036.1"/>
    <property type="molecule type" value="Genomic_DNA"/>
</dbReference>
<name>A0AAW6I3C1_9BACT</name>
<dbReference type="RefSeq" id="WP_046452077.1">
    <property type="nucleotide sequence ID" value="NZ_CALEGY010000082.1"/>
</dbReference>
<reference evidence="2" key="1">
    <citation type="submission" date="2023-01" db="EMBL/GenBank/DDBJ databases">
        <title>Exploring GABA producing Bacteroides strains toward improving mental health.</title>
        <authorList>
            <person name="Yousuf B."/>
            <person name="Bouhlel N.E."/>
            <person name="Mottawea W."/>
            <person name="Hammami R."/>
        </authorList>
    </citation>
    <scope>NUCLEOTIDE SEQUENCE</scope>
    <source>
        <strain evidence="2">UO.H1047</strain>
    </source>
</reference>
<dbReference type="Pfam" id="PF10097">
    <property type="entry name" value="DUF2335"/>
    <property type="match status" value="1"/>
</dbReference>
<organism evidence="2 3">
    <name type="scientific">Parabacteroides johnsonii</name>
    <dbReference type="NCBI Taxonomy" id="387661"/>
    <lineage>
        <taxon>Bacteria</taxon>
        <taxon>Pseudomonadati</taxon>
        <taxon>Bacteroidota</taxon>
        <taxon>Bacteroidia</taxon>
        <taxon>Bacteroidales</taxon>
        <taxon>Tannerellaceae</taxon>
        <taxon>Parabacteroides</taxon>
    </lineage>
</organism>
<keyword evidence="1" id="KW-0472">Membrane</keyword>
<evidence type="ECO:0000313" key="2">
    <source>
        <dbReference type="EMBL" id="MDC7148036.1"/>
    </source>
</evidence>
<dbReference type="Proteomes" id="UP001213646">
    <property type="component" value="Unassembled WGS sequence"/>
</dbReference>
<keyword evidence="1" id="KW-1133">Transmembrane helix</keyword>